<reference evidence="1" key="1">
    <citation type="submission" date="2020-01" db="EMBL/GenBank/DDBJ databases">
        <authorList>
            <person name="Meier V. D."/>
            <person name="Meier V D."/>
        </authorList>
    </citation>
    <scope>NUCLEOTIDE SEQUENCE</scope>
    <source>
        <strain evidence="1">HLG_WM_MAG_01</strain>
    </source>
</reference>
<dbReference type="InterPro" id="IPR025528">
    <property type="entry name" value="BrnA_antitoxin"/>
</dbReference>
<accession>A0A6S6TF41</accession>
<protein>
    <recommendedName>
        <fullName evidence="2">Antitoxin</fullName>
    </recommendedName>
</protein>
<name>A0A6S6TF41_9BACT</name>
<dbReference type="AlphaFoldDB" id="A0A6S6TF41"/>
<dbReference type="EMBL" id="CACVAS010000059">
    <property type="protein sequence ID" value="CAA6813684.1"/>
    <property type="molecule type" value="Genomic_DNA"/>
</dbReference>
<gene>
    <name evidence="1" type="ORF">HELGO_WM90741</name>
</gene>
<dbReference type="Pfam" id="PF14384">
    <property type="entry name" value="BrnA_antitoxin"/>
    <property type="match status" value="1"/>
</dbReference>
<organism evidence="1">
    <name type="scientific">uncultured Sulfurovum sp</name>
    <dbReference type="NCBI Taxonomy" id="269237"/>
    <lineage>
        <taxon>Bacteria</taxon>
        <taxon>Pseudomonadati</taxon>
        <taxon>Campylobacterota</taxon>
        <taxon>Epsilonproteobacteria</taxon>
        <taxon>Campylobacterales</taxon>
        <taxon>Sulfurovaceae</taxon>
        <taxon>Sulfurovum</taxon>
        <taxon>environmental samples</taxon>
    </lineage>
</organism>
<sequence length="71" mass="8511">MKEEYDLSTMKSRPNPYAKQLKKQVTIRLETDVIDYFKKMAEGIGMPYQSLINMYLKDCVNSNRELKMQWQ</sequence>
<evidence type="ECO:0008006" key="2">
    <source>
        <dbReference type="Google" id="ProtNLM"/>
    </source>
</evidence>
<evidence type="ECO:0000313" key="1">
    <source>
        <dbReference type="EMBL" id="CAA6813684.1"/>
    </source>
</evidence>
<proteinExistence type="predicted"/>